<proteinExistence type="predicted"/>
<dbReference type="GO" id="GO:0016887">
    <property type="term" value="F:ATP hydrolysis activity"/>
    <property type="evidence" value="ECO:0007669"/>
    <property type="project" value="InterPro"/>
</dbReference>
<keyword evidence="2" id="KW-0547">Nucleotide-binding</keyword>
<name>X1FSV3_9ZZZZ</name>
<dbReference type="AlphaFoldDB" id="X1FSV3"/>
<dbReference type="Gene3D" id="3.40.50.300">
    <property type="entry name" value="P-loop containing nucleotide triphosphate hydrolases"/>
    <property type="match status" value="1"/>
</dbReference>
<dbReference type="PROSITE" id="PS00211">
    <property type="entry name" value="ABC_TRANSPORTER_1"/>
    <property type="match status" value="1"/>
</dbReference>
<dbReference type="InterPro" id="IPR003439">
    <property type="entry name" value="ABC_transporter-like_ATP-bd"/>
</dbReference>
<dbReference type="SMART" id="SM00382">
    <property type="entry name" value="AAA"/>
    <property type="match status" value="1"/>
</dbReference>
<dbReference type="InterPro" id="IPR017871">
    <property type="entry name" value="ABC_transporter-like_CS"/>
</dbReference>
<organism evidence="5">
    <name type="scientific">marine sediment metagenome</name>
    <dbReference type="NCBI Taxonomy" id="412755"/>
    <lineage>
        <taxon>unclassified sequences</taxon>
        <taxon>metagenomes</taxon>
        <taxon>ecological metagenomes</taxon>
    </lineage>
</organism>
<evidence type="ECO:0000256" key="2">
    <source>
        <dbReference type="ARBA" id="ARBA00022741"/>
    </source>
</evidence>
<comment type="caution">
    <text evidence="5">The sequence shown here is derived from an EMBL/GenBank/DDBJ whole genome shotgun (WGS) entry which is preliminary data.</text>
</comment>
<keyword evidence="3" id="KW-0067">ATP-binding</keyword>
<gene>
    <name evidence="5" type="ORF">S03H2_31451</name>
</gene>
<dbReference type="InterPro" id="IPR027417">
    <property type="entry name" value="P-loop_NTPase"/>
</dbReference>
<evidence type="ECO:0000256" key="1">
    <source>
        <dbReference type="ARBA" id="ARBA00022448"/>
    </source>
</evidence>
<reference evidence="5" key="1">
    <citation type="journal article" date="2014" name="Front. Microbiol.">
        <title>High frequency of phylogenetically diverse reductive dehalogenase-homologous genes in deep subseafloor sedimentary metagenomes.</title>
        <authorList>
            <person name="Kawai M."/>
            <person name="Futagami T."/>
            <person name="Toyoda A."/>
            <person name="Takaki Y."/>
            <person name="Nishi S."/>
            <person name="Hori S."/>
            <person name="Arai W."/>
            <person name="Tsubouchi T."/>
            <person name="Morono Y."/>
            <person name="Uchiyama I."/>
            <person name="Ito T."/>
            <person name="Fujiyama A."/>
            <person name="Inagaki F."/>
            <person name="Takami H."/>
        </authorList>
    </citation>
    <scope>NUCLEOTIDE SEQUENCE</scope>
    <source>
        <strain evidence="5">Expedition CK06-06</strain>
    </source>
</reference>
<protein>
    <recommendedName>
        <fullName evidence="4">ABC transporter domain-containing protein</fullName>
    </recommendedName>
</protein>
<feature type="non-terminal residue" evidence="5">
    <location>
        <position position="1"/>
    </location>
</feature>
<dbReference type="PANTHER" id="PTHR42939:SF1">
    <property type="entry name" value="ABC TRANSPORTER ATP-BINDING PROTEIN ALBC-RELATED"/>
    <property type="match status" value="1"/>
</dbReference>
<dbReference type="PANTHER" id="PTHR42939">
    <property type="entry name" value="ABC TRANSPORTER ATP-BINDING PROTEIN ALBC-RELATED"/>
    <property type="match status" value="1"/>
</dbReference>
<dbReference type="InterPro" id="IPR051782">
    <property type="entry name" value="ABC_Transporter_VariousFunc"/>
</dbReference>
<evidence type="ECO:0000256" key="3">
    <source>
        <dbReference type="ARBA" id="ARBA00022840"/>
    </source>
</evidence>
<keyword evidence="1" id="KW-0813">Transport</keyword>
<feature type="domain" description="ABC transporter" evidence="4">
    <location>
        <begin position="1"/>
        <end position="221"/>
    </location>
</feature>
<evidence type="ECO:0000313" key="5">
    <source>
        <dbReference type="EMBL" id="GAH48761.1"/>
    </source>
</evidence>
<dbReference type="PROSITE" id="PS50893">
    <property type="entry name" value="ABC_TRANSPORTER_2"/>
    <property type="match status" value="1"/>
</dbReference>
<dbReference type="InterPro" id="IPR003593">
    <property type="entry name" value="AAA+_ATPase"/>
</dbReference>
<sequence>SDIVALEGLSLDVRQGEIFGFLGPNASGKSTTLKTILGLVKPDFGYVNVLGINVEENPVEVKRRVGYVPGSPRIYEFLTGLEFLDLTGDIYGMNPAEKKKRIEEYLEAFELEGREGDMISSYSQGMKQKVVIISALIHSPELLLLDEPISSLDPRSARIIKDLLRELASDGVTTIMCTHVLEIAQALCDRIAIIYEGRLLALGTMEELRKRAKMPESDLEDIFLQLTGTGDIKPVIEALLK</sequence>
<dbReference type="CDD" id="cd03230">
    <property type="entry name" value="ABC_DR_subfamily_A"/>
    <property type="match status" value="1"/>
</dbReference>
<dbReference type="SUPFAM" id="SSF52540">
    <property type="entry name" value="P-loop containing nucleoside triphosphate hydrolases"/>
    <property type="match status" value="1"/>
</dbReference>
<dbReference type="GO" id="GO:0005524">
    <property type="term" value="F:ATP binding"/>
    <property type="evidence" value="ECO:0007669"/>
    <property type="project" value="UniProtKB-KW"/>
</dbReference>
<dbReference type="Pfam" id="PF00005">
    <property type="entry name" value="ABC_tran"/>
    <property type="match status" value="1"/>
</dbReference>
<dbReference type="EMBL" id="BARU01019070">
    <property type="protein sequence ID" value="GAH48761.1"/>
    <property type="molecule type" value="Genomic_DNA"/>
</dbReference>
<evidence type="ECO:0000259" key="4">
    <source>
        <dbReference type="PROSITE" id="PS50893"/>
    </source>
</evidence>
<accession>X1FSV3</accession>